<keyword evidence="8 10" id="KW-0030">Aminoacyl-tRNA synthetase</keyword>
<dbReference type="SUPFAM" id="SSF109604">
    <property type="entry name" value="HD-domain/PDEase-like"/>
    <property type="match status" value="1"/>
</dbReference>
<protein>
    <recommendedName>
        <fullName evidence="10">Glycine--tRNA ligase beta subunit</fullName>
        <ecNumber evidence="10">6.1.1.14</ecNumber>
    </recommendedName>
    <alternativeName>
        <fullName evidence="10">Glycyl-tRNA synthetase beta subunit</fullName>
        <shortName evidence="10">GlyRS</shortName>
    </alternativeName>
</protein>
<dbReference type="PRINTS" id="PR01045">
    <property type="entry name" value="TRNASYNTHGB"/>
</dbReference>
<gene>
    <name evidence="10 12" type="primary">glyS</name>
    <name evidence="12" type="ORF">ACFPT7_19495</name>
</gene>
<dbReference type="InterPro" id="IPR015944">
    <property type="entry name" value="Gly-tRNA-synth_bsu"/>
</dbReference>
<evidence type="ECO:0000256" key="2">
    <source>
        <dbReference type="ARBA" id="ARBA00008226"/>
    </source>
</evidence>
<dbReference type="EMBL" id="JBHSPH010000010">
    <property type="protein sequence ID" value="MFC5864501.1"/>
    <property type="molecule type" value="Genomic_DNA"/>
</dbReference>
<dbReference type="Pfam" id="PF02092">
    <property type="entry name" value="tRNA_synt_2f"/>
    <property type="match status" value="1"/>
</dbReference>
<sequence length="702" mass="76470">MAEFLLEIGLEEIPARMITGAEAELGRRIGELIARERLADGDVKIVAYSTPRRLAVRVEGLAQAQPDVQEVLTGPSWKIAFPNGEPGPAAQAFAKKAGVDLSALEKTSNAKGEYVSASVLRKGRATAEVLAAELPKEVLSIYWAKNMYWRAGKPERFVRPVRWVVALLDSEILPIEIAGIKAGNQSRGHRILHGSSPIVIETPGAYLDALRGGFVEADVAVRRNTIRKALDRVTRSITATPGARWREDEALVETVVQLTEWPTVLYGSFEAEYLALPEEVLVTVMRDHQKYFAVEDAAGKLAPHFLTVLNTQVDEAGEAIIRHGNERVLRSRFKDAQFFWETDQKVSLTDRVAMLNAVTFQKDLGSYGWKTQRNLEVIAKLHELLQVRGFTAYDYAALEIAGKLAKADLTAELVKEFTELQGIIGGLYAKAQGLSETAAAAIYSQYVPESTDDVIPETVEGQLLGLADRVHTITAMFSIGNAPTGSRDPFALRRAANAIVKILAESALPLRISDVIAAADSQDSRASAGVHEFFVERLNFYLSDVRGFAYDVVNATLAADADDVRDAIARAEALTAARGSEDFLAISAAFKRIKNILRQAAEKGEVVSTTRPTDGLLSSPEEKALLAQASKIAADVTELRQKKNYLAALEAIASLRPAVDAFFDKVMVMASEAEVRAARLALIRFVLEGLSGIADFSEIVIA</sequence>
<keyword evidence="5 10" id="KW-0547">Nucleotide-binding</keyword>
<name>A0ABW1EJN6_9BACT</name>
<dbReference type="PANTHER" id="PTHR30075:SF2">
    <property type="entry name" value="GLYCINE--TRNA LIGASE, CHLOROPLASTIC_MITOCHONDRIAL 2"/>
    <property type="match status" value="1"/>
</dbReference>
<evidence type="ECO:0000256" key="8">
    <source>
        <dbReference type="ARBA" id="ARBA00023146"/>
    </source>
</evidence>
<dbReference type="NCBIfam" id="TIGR00211">
    <property type="entry name" value="glyS"/>
    <property type="match status" value="1"/>
</dbReference>
<keyword evidence="6 10" id="KW-0067">ATP-binding</keyword>
<comment type="subcellular location">
    <subcellularLocation>
        <location evidence="1 10">Cytoplasm</location>
    </subcellularLocation>
</comment>
<evidence type="ECO:0000256" key="10">
    <source>
        <dbReference type="HAMAP-Rule" id="MF_00255"/>
    </source>
</evidence>
<comment type="catalytic activity">
    <reaction evidence="9 10">
        <text>tRNA(Gly) + glycine + ATP = glycyl-tRNA(Gly) + AMP + diphosphate</text>
        <dbReference type="Rhea" id="RHEA:16013"/>
        <dbReference type="Rhea" id="RHEA-COMP:9664"/>
        <dbReference type="Rhea" id="RHEA-COMP:9683"/>
        <dbReference type="ChEBI" id="CHEBI:30616"/>
        <dbReference type="ChEBI" id="CHEBI:33019"/>
        <dbReference type="ChEBI" id="CHEBI:57305"/>
        <dbReference type="ChEBI" id="CHEBI:78442"/>
        <dbReference type="ChEBI" id="CHEBI:78522"/>
        <dbReference type="ChEBI" id="CHEBI:456215"/>
        <dbReference type="EC" id="6.1.1.14"/>
    </reaction>
</comment>
<comment type="subunit">
    <text evidence="10">Tetramer of two alpha and two beta subunits.</text>
</comment>
<accession>A0ABW1EJN6</accession>
<dbReference type="RefSeq" id="WP_263333095.1">
    <property type="nucleotide sequence ID" value="NZ_JAGSYH010000001.1"/>
</dbReference>
<dbReference type="PROSITE" id="PS50861">
    <property type="entry name" value="AA_TRNA_LIGASE_II_GLYAB"/>
    <property type="match status" value="1"/>
</dbReference>
<evidence type="ECO:0000256" key="7">
    <source>
        <dbReference type="ARBA" id="ARBA00022917"/>
    </source>
</evidence>
<evidence type="ECO:0000256" key="4">
    <source>
        <dbReference type="ARBA" id="ARBA00022598"/>
    </source>
</evidence>
<evidence type="ECO:0000259" key="11">
    <source>
        <dbReference type="SMART" id="SM00836"/>
    </source>
</evidence>
<evidence type="ECO:0000256" key="1">
    <source>
        <dbReference type="ARBA" id="ARBA00004496"/>
    </source>
</evidence>
<evidence type="ECO:0000313" key="13">
    <source>
        <dbReference type="Proteomes" id="UP001596091"/>
    </source>
</evidence>
<organism evidence="12 13">
    <name type="scientific">Acidicapsa dinghuensis</name>
    <dbReference type="NCBI Taxonomy" id="2218256"/>
    <lineage>
        <taxon>Bacteria</taxon>
        <taxon>Pseudomonadati</taxon>
        <taxon>Acidobacteriota</taxon>
        <taxon>Terriglobia</taxon>
        <taxon>Terriglobales</taxon>
        <taxon>Acidobacteriaceae</taxon>
        <taxon>Acidicapsa</taxon>
    </lineage>
</organism>
<dbReference type="InterPro" id="IPR008909">
    <property type="entry name" value="DALR_anticod-bd"/>
</dbReference>
<dbReference type="EC" id="6.1.1.14" evidence="10"/>
<dbReference type="HAMAP" id="MF_00255">
    <property type="entry name" value="Gly_tRNA_synth_beta"/>
    <property type="match status" value="1"/>
</dbReference>
<reference evidence="13" key="1">
    <citation type="journal article" date="2019" name="Int. J. Syst. Evol. Microbiol.">
        <title>The Global Catalogue of Microorganisms (GCM) 10K type strain sequencing project: providing services to taxonomists for standard genome sequencing and annotation.</title>
        <authorList>
            <consortium name="The Broad Institute Genomics Platform"/>
            <consortium name="The Broad Institute Genome Sequencing Center for Infectious Disease"/>
            <person name="Wu L."/>
            <person name="Ma J."/>
        </authorList>
    </citation>
    <scope>NUCLEOTIDE SEQUENCE [LARGE SCALE GENOMIC DNA]</scope>
    <source>
        <strain evidence="13">JCM 4087</strain>
    </source>
</reference>
<evidence type="ECO:0000256" key="6">
    <source>
        <dbReference type="ARBA" id="ARBA00022840"/>
    </source>
</evidence>
<feature type="domain" description="DALR anticodon binding" evidence="11">
    <location>
        <begin position="592"/>
        <end position="699"/>
    </location>
</feature>
<evidence type="ECO:0000313" key="12">
    <source>
        <dbReference type="EMBL" id="MFC5864501.1"/>
    </source>
</evidence>
<dbReference type="GO" id="GO:0004820">
    <property type="term" value="F:glycine-tRNA ligase activity"/>
    <property type="evidence" value="ECO:0007669"/>
    <property type="project" value="UniProtKB-EC"/>
</dbReference>
<dbReference type="SMART" id="SM00836">
    <property type="entry name" value="DALR_1"/>
    <property type="match status" value="1"/>
</dbReference>
<keyword evidence="7 10" id="KW-0648">Protein biosynthesis</keyword>
<keyword evidence="13" id="KW-1185">Reference proteome</keyword>
<evidence type="ECO:0000256" key="3">
    <source>
        <dbReference type="ARBA" id="ARBA00022490"/>
    </source>
</evidence>
<dbReference type="InterPro" id="IPR006194">
    <property type="entry name" value="Gly-tRNA-synth_heterodimer"/>
</dbReference>
<dbReference type="PANTHER" id="PTHR30075">
    <property type="entry name" value="GLYCYL-TRNA SYNTHETASE"/>
    <property type="match status" value="1"/>
</dbReference>
<dbReference type="Proteomes" id="UP001596091">
    <property type="component" value="Unassembled WGS sequence"/>
</dbReference>
<keyword evidence="4 10" id="KW-0436">Ligase</keyword>
<evidence type="ECO:0000256" key="9">
    <source>
        <dbReference type="ARBA" id="ARBA00047937"/>
    </source>
</evidence>
<proteinExistence type="inferred from homology"/>
<evidence type="ECO:0000256" key="5">
    <source>
        <dbReference type="ARBA" id="ARBA00022741"/>
    </source>
</evidence>
<keyword evidence="3 10" id="KW-0963">Cytoplasm</keyword>
<comment type="similarity">
    <text evidence="2 10">Belongs to the class-II aminoacyl-tRNA synthetase family.</text>
</comment>
<comment type="caution">
    <text evidence="12">The sequence shown here is derived from an EMBL/GenBank/DDBJ whole genome shotgun (WGS) entry which is preliminary data.</text>
</comment>
<dbReference type="Gene3D" id="1.10.730.10">
    <property type="entry name" value="Isoleucyl-tRNA Synthetase, Domain 1"/>
    <property type="match status" value="1"/>
</dbReference>
<dbReference type="Pfam" id="PF05746">
    <property type="entry name" value="DALR_1"/>
    <property type="match status" value="1"/>
</dbReference>